<evidence type="ECO:0000256" key="1">
    <source>
        <dbReference type="SAM" id="MobiDB-lite"/>
    </source>
</evidence>
<organism evidence="2 3">
    <name type="scientific">Rhizobium freirei PRF 81</name>
    <dbReference type="NCBI Taxonomy" id="363754"/>
    <lineage>
        <taxon>Bacteria</taxon>
        <taxon>Pseudomonadati</taxon>
        <taxon>Pseudomonadota</taxon>
        <taxon>Alphaproteobacteria</taxon>
        <taxon>Hyphomicrobiales</taxon>
        <taxon>Rhizobiaceae</taxon>
        <taxon>Rhizobium/Agrobacterium group</taxon>
        <taxon>Rhizobium</taxon>
    </lineage>
</organism>
<reference evidence="2 3" key="1">
    <citation type="journal article" date="2012" name="BMC Genomics">
        <title>Genomic basis of broad host range and environmental adaptability of Rhizobium tropici CIAT 899 and Rhizobium sp. PRF 81 which are used in inoculants for common bean (Phaseolus vulgaris L.).</title>
        <authorList>
            <person name="Ormeno-Orrillo E."/>
            <person name="Menna P."/>
            <person name="Almeida L.G."/>
            <person name="Ollero F.J."/>
            <person name="Nicolas M.F."/>
            <person name="Pains Rodrigues E."/>
            <person name="Shigueyoshi Nakatani A."/>
            <person name="Silva Batista J.S."/>
            <person name="Oliveira Chueire L.M."/>
            <person name="Souza R.C."/>
            <person name="Ribeiro Vasconcelos A.T."/>
            <person name="Megias M."/>
            <person name="Hungria M."/>
            <person name="Martinez-Romero E."/>
        </authorList>
    </citation>
    <scope>NUCLEOTIDE SEQUENCE [LARGE SCALE GENOMIC DNA]</scope>
    <source>
        <strain evidence="2 3">PRF 81</strain>
    </source>
</reference>
<sequence length="122" mass="13098">MGRARAQHLVGARRPEAADHVDEFVRTAFAVGFPDEVEQTRVHLGRLVLAPVAQDTVQLFQTVRIELAIALVSDDGLFAGMDVIDLQAAGFTAGLRGRADEYGGRNSQSKEANGCNLGHLAK</sequence>
<name>N6V0E1_9HYPH</name>
<keyword evidence="3" id="KW-1185">Reference proteome</keyword>
<evidence type="ECO:0000313" key="3">
    <source>
        <dbReference type="Proteomes" id="UP000012429"/>
    </source>
</evidence>
<gene>
    <name evidence="2" type="ORF">RHSP_26902</name>
</gene>
<dbReference type="AlphaFoldDB" id="N6V0E1"/>
<feature type="region of interest" description="Disordered" evidence="1">
    <location>
        <begin position="100"/>
        <end position="122"/>
    </location>
</feature>
<comment type="caution">
    <text evidence="2">The sequence shown here is derived from an EMBL/GenBank/DDBJ whole genome shotgun (WGS) entry which is preliminary data.</text>
</comment>
<dbReference type="Proteomes" id="UP000012429">
    <property type="component" value="Unassembled WGS sequence"/>
</dbReference>
<evidence type="ECO:0000313" key="2">
    <source>
        <dbReference type="EMBL" id="ENN87375.1"/>
    </source>
</evidence>
<dbReference type="EMBL" id="AQHN01000056">
    <property type="protein sequence ID" value="ENN87375.1"/>
    <property type="molecule type" value="Genomic_DNA"/>
</dbReference>
<accession>N6V0E1</accession>
<proteinExistence type="predicted"/>
<protein>
    <submittedName>
        <fullName evidence="2">Uncharacterized protein</fullName>
    </submittedName>
</protein>